<gene>
    <name evidence="2" type="primary">Acey_s0265.g654</name>
    <name evidence="2" type="ORF">Y032_0265g654</name>
</gene>
<dbReference type="PANTHER" id="PTHR46068">
    <property type="entry name" value="PROTEIN CBG27172"/>
    <property type="match status" value="1"/>
</dbReference>
<dbReference type="InterPro" id="IPR036397">
    <property type="entry name" value="RNaseH_sf"/>
</dbReference>
<reference evidence="3" key="1">
    <citation type="journal article" date="2015" name="Nat. Genet.">
        <title>The genome and transcriptome of the zoonotic hookworm Ancylostoma ceylanicum identify infection-specific gene families.</title>
        <authorList>
            <person name="Schwarz E.M."/>
            <person name="Hu Y."/>
            <person name="Antoshechkin I."/>
            <person name="Miller M.M."/>
            <person name="Sternberg P.W."/>
            <person name="Aroian R.V."/>
        </authorList>
    </citation>
    <scope>NUCLEOTIDE SEQUENCE</scope>
    <source>
        <strain evidence="3">HY135</strain>
    </source>
</reference>
<dbReference type="OrthoDB" id="5820972at2759"/>
<comment type="caution">
    <text evidence="2">The sequence shown here is derived from an EMBL/GenBank/DDBJ whole genome shotgun (WGS) entry which is preliminary data.</text>
</comment>
<dbReference type="Proteomes" id="UP000024635">
    <property type="component" value="Unassembled WGS sequence"/>
</dbReference>
<dbReference type="PANTHER" id="PTHR46068:SF1">
    <property type="entry name" value="TRANSPOSASE IS30-LIKE HTH DOMAIN-CONTAINING PROTEIN"/>
    <property type="match status" value="1"/>
</dbReference>
<dbReference type="Pfam" id="PF13358">
    <property type="entry name" value="DDE_3"/>
    <property type="match status" value="1"/>
</dbReference>
<evidence type="ECO:0000313" key="2">
    <source>
        <dbReference type="EMBL" id="EYB87313.1"/>
    </source>
</evidence>
<accession>A0A016S9F8</accession>
<dbReference type="Gene3D" id="3.30.420.10">
    <property type="entry name" value="Ribonuclease H-like superfamily/Ribonuclease H"/>
    <property type="match status" value="1"/>
</dbReference>
<keyword evidence="3" id="KW-1185">Reference proteome</keyword>
<feature type="domain" description="Tc1-like transposase DDE" evidence="1">
    <location>
        <begin position="63"/>
        <end position="224"/>
    </location>
</feature>
<proteinExistence type="predicted"/>
<dbReference type="GO" id="GO:0003676">
    <property type="term" value="F:nucleic acid binding"/>
    <property type="evidence" value="ECO:0007669"/>
    <property type="project" value="InterPro"/>
</dbReference>
<protein>
    <recommendedName>
        <fullName evidence="1">Tc1-like transposase DDE domain-containing protein</fullName>
    </recommendedName>
</protein>
<evidence type="ECO:0000259" key="1">
    <source>
        <dbReference type="Pfam" id="PF13358"/>
    </source>
</evidence>
<name>A0A016S9F8_9BILA</name>
<evidence type="ECO:0000313" key="3">
    <source>
        <dbReference type="Proteomes" id="UP000024635"/>
    </source>
</evidence>
<dbReference type="EMBL" id="JARK01001601">
    <property type="protein sequence ID" value="EYB87313.1"/>
    <property type="molecule type" value="Genomic_DNA"/>
</dbReference>
<dbReference type="InterPro" id="IPR038717">
    <property type="entry name" value="Tc1-like_DDE_dom"/>
</dbReference>
<sequence length="263" mass="30135">MRKMATEVGISPTTVRRIVKHRLMCYPYKIQKSHLLTDVMKETRLKRCRAFLKRFSEARHRNILFTDESIFTVEQFVNHQNDRAIAESLEALNITARTSLRSGHPKSVMVFGGITANGKTPLIFVDIGTKVNTEYHLEHILKKEVLPWACSHFGSEPWTFQQDSAPAHKAKVVQKWCANTLPDFISAEDWPPYSPDLNPMDYSVWSILKAKACAKSHTCLKSLREALQKAWDELDDDYLRSTVDAFPRRLQACIKAKGGLFEI</sequence>
<dbReference type="STRING" id="53326.A0A016S9F8"/>
<dbReference type="AlphaFoldDB" id="A0A016S9F8"/>
<organism evidence="2 3">
    <name type="scientific">Ancylostoma ceylanicum</name>
    <dbReference type="NCBI Taxonomy" id="53326"/>
    <lineage>
        <taxon>Eukaryota</taxon>
        <taxon>Metazoa</taxon>
        <taxon>Ecdysozoa</taxon>
        <taxon>Nematoda</taxon>
        <taxon>Chromadorea</taxon>
        <taxon>Rhabditida</taxon>
        <taxon>Rhabditina</taxon>
        <taxon>Rhabditomorpha</taxon>
        <taxon>Strongyloidea</taxon>
        <taxon>Ancylostomatidae</taxon>
        <taxon>Ancylostomatinae</taxon>
        <taxon>Ancylostoma</taxon>
    </lineage>
</organism>